<name>A0ABT9P6F9_9ACTN</name>
<dbReference type="InterPro" id="IPR016181">
    <property type="entry name" value="Acyl_CoA_acyltransferase"/>
</dbReference>
<dbReference type="Pfam" id="PF13302">
    <property type="entry name" value="Acetyltransf_3"/>
    <property type="match status" value="1"/>
</dbReference>
<dbReference type="InterPro" id="IPR000182">
    <property type="entry name" value="GNAT_dom"/>
</dbReference>
<evidence type="ECO:0000259" key="1">
    <source>
        <dbReference type="PROSITE" id="PS51186"/>
    </source>
</evidence>
<evidence type="ECO:0000313" key="3">
    <source>
        <dbReference type="Proteomes" id="UP001235712"/>
    </source>
</evidence>
<keyword evidence="3" id="KW-1185">Reference proteome</keyword>
<dbReference type="PANTHER" id="PTHR43441">
    <property type="entry name" value="RIBOSOMAL-PROTEIN-SERINE ACETYLTRANSFERASE"/>
    <property type="match status" value="1"/>
</dbReference>
<dbReference type="CDD" id="cd04301">
    <property type="entry name" value="NAT_SF"/>
    <property type="match status" value="1"/>
</dbReference>
<sequence length="174" mass="19515">MTNDVTLRAVGQEDIPLLARWRNDPDHETAFGDFLPMARRQHQYHERFAVNGMISEDEGLLIICRAGEPVGTVSWHPVHYGPNRGSQSLNLGIAIAPSARGQGVGTAAQRLAYEWLFRYTTVNRIEASTDVENLAEQKALGKAGFTREGVLRGAQFRLGTWHDMVQYSRLRHDS</sequence>
<protein>
    <submittedName>
        <fullName evidence="2">RimJ/RimL family protein N-acetyltransferase</fullName>
    </submittedName>
</protein>
<feature type="domain" description="N-acetyltransferase" evidence="1">
    <location>
        <begin position="5"/>
        <end position="172"/>
    </location>
</feature>
<dbReference type="PANTHER" id="PTHR43441:SF2">
    <property type="entry name" value="FAMILY ACETYLTRANSFERASE, PUTATIVE (AFU_ORTHOLOGUE AFUA_7G00850)-RELATED"/>
    <property type="match status" value="1"/>
</dbReference>
<evidence type="ECO:0000313" key="2">
    <source>
        <dbReference type="EMBL" id="MDP9828267.1"/>
    </source>
</evidence>
<dbReference type="EMBL" id="JAUSQZ010000001">
    <property type="protein sequence ID" value="MDP9828267.1"/>
    <property type="molecule type" value="Genomic_DNA"/>
</dbReference>
<dbReference type="Proteomes" id="UP001235712">
    <property type="component" value="Unassembled WGS sequence"/>
</dbReference>
<reference evidence="2 3" key="1">
    <citation type="submission" date="2023-07" db="EMBL/GenBank/DDBJ databases">
        <title>Sequencing the genomes of 1000 actinobacteria strains.</title>
        <authorList>
            <person name="Klenk H.-P."/>
        </authorList>
    </citation>
    <scope>NUCLEOTIDE SEQUENCE [LARGE SCALE GENOMIC DNA]</scope>
    <source>
        <strain evidence="2 3">DSM 44388</strain>
    </source>
</reference>
<proteinExistence type="predicted"/>
<organism evidence="2 3">
    <name type="scientific">Kineosporia succinea</name>
    <dbReference type="NCBI Taxonomy" id="84632"/>
    <lineage>
        <taxon>Bacteria</taxon>
        <taxon>Bacillati</taxon>
        <taxon>Actinomycetota</taxon>
        <taxon>Actinomycetes</taxon>
        <taxon>Kineosporiales</taxon>
        <taxon>Kineosporiaceae</taxon>
        <taxon>Kineosporia</taxon>
    </lineage>
</organism>
<dbReference type="Gene3D" id="3.40.630.30">
    <property type="match status" value="1"/>
</dbReference>
<dbReference type="PROSITE" id="PS51186">
    <property type="entry name" value="GNAT"/>
    <property type="match status" value="1"/>
</dbReference>
<accession>A0ABT9P6F9</accession>
<dbReference type="RefSeq" id="WP_307245282.1">
    <property type="nucleotide sequence ID" value="NZ_JAUSQZ010000001.1"/>
</dbReference>
<comment type="caution">
    <text evidence="2">The sequence shown here is derived from an EMBL/GenBank/DDBJ whole genome shotgun (WGS) entry which is preliminary data.</text>
</comment>
<gene>
    <name evidence="2" type="ORF">J2S57_004016</name>
</gene>
<dbReference type="InterPro" id="IPR051908">
    <property type="entry name" value="Ribosomal_N-acetyltransferase"/>
</dbReference>
<dbReference type="SUPFAM" id="SSF55729">
    <property type="entry name" value="Acyl-CoA N-acyltransferases (Nat)"/>
    <property type="match status" value="1"/>
</dbReference>